<gene>
    <name evidence="2" type="ORF">SAMN04487850_1132</name>
</gene>
<accession>A0A1I0NCK3</accession>
<dbReference type="InterPro" id="IPR003754">
    <property type="entry name" value="4pyrrol_synth_uPrphyn_synth"/>
</dbReference>
<organism evidence="2 3">
    <name type="scientific">Prevotella aff. ruminicola Tc2-24</name>
    <dbReference type="NCBI Taxonomy" id="81582"/>
    <lineage>
        <taxon>Bacteria</taxon>
        <taxon>Pseudomonadati</taxon>
        <taxon>Bacteroidota</taxon>
        <taxon>Bacteroidia</taxon>
        <taxon>Bacteroidales</taxon>
        <taxon>Prevotellaceae</taxon>
        <taxon>Prevotella</taxon>
    </lineage>
</organism>
<evidence type="ECO:0000259" key="1">
    <source>
        <dbReference type="Pfam" id="PF02602"/>
    </source>
</evidence>
<dbReference type="PANTHER" id="PTHR38020">
    <property type="entry name" value="UROPORPHYRINOGEN-III SYNTHASE"/>
    <property type="match status" value="1"/>
</dbReference>
<feature type="domain" description="Tetrapyrrole biosynthesis uroporphyrinogen III synthase" evidence="1">
    <location>
        <begin position="29"/>
        <end position="246"/>
    </location>
</feature>
<dbReference type="Pfam" id="PF02602">
    <property type="entry name" value="HEM4"/>
    <property type="match status" value="1"/>
</dbReference>
<dbReference type="InterPro" id="IPR036108">
    <property type="entry name" value="4pyrrol_syn_uPrphyn_synt_sf"/>
</dbReference>
<sequence>MVKRILFTAPVTYQDRLREALDKAQPCSLNALFRPLVNTSLLTTDNSFTSFCAKASAYDDIICSSIMAVNALAASGLERSMIDGKVIAIGNDQKAVRDLLGVTVAMPDAEPSMMGIVEALKGLPSLSQRHIAVLLPQFVGLPVPSTITRFLDALSLTGAAISHVYCYRTAAMEKSRFEEMTDTLRQEHIDAIAVTSGGEAYVLSQILAFAASQGHPVKVPVYSFGPYTTCCAQEASLHVTGTSPRHHCFSDFIAYLEKALPDL</sequence>
<dbReference type="Gene3D" id="3.40.50.10090">
    <property type="match status" value="2"/>
</dbReference>
<reference evidence="2 3" key="1">
    <citation type="submission" date="2016-10" db="EMBL/GenBank/DDBJ databases">
        <authorList>
            <person name="de Groot N.N."/>
        </authorList>
    </citation>
    <scope>NUCLEOTIDE SEQUENCE [LARGE SCALE GENOMIC DNA]</scope>
    <source>
        <strain evidence="2 3">TC2-24</strain>
    </source>
</reference>
<dbReference type="AlphaFoldDB" id="A0A1I0NCK3"/>
<name>A0A1I0NCK3_9BACT</name>
<proteinExistence type="predicted"/>
<dbReference type="SUPFAM" id="SSF69618">
    <property type="entry name" value="HemD-like"/>
    <property type="match status" value="1"/>
</dbReference>
<dbReference type="RefSeq" id="WP_091900253.1">
    <property type="nucleotide sequence ID" value="NZ_FOIQ01000002.1"/>
</dbReference>
<evidence type="ECO:0000313" key="3">
    <source>
        <dbReference type="Proteomes" id="UP000199373"/>
    </source>
</evidence>
<dbReference type="GO" id="GO:0004852">
    <property type="term" value="F:uroporphyrinogen-III synthase activity"/>
    <property type="evidence" value="ECO:0007669"/>
    <property type="project" value="InterPro"/>
</dbReference>
<dbReference type="PANTHER" id="PTHR38020:SF1">
    <property type="entry name" value="UROPORPHYRINOGEN-III SYNTHASE"/>
    <property type="match status" value="1"/>
</dbReference>
<keyword evidence="3" id="KW-1185">Reference proteome</keyword>
<protein>
    <submittedName>
        <fullName evidence="2">Uroporphyrinogen-III synthase</fullName>
    </submittedName>
</protein>
<evidence type="ECO:0000313" key="2">
    <source>
        <dbReference type="EMBL" id="SEV98890.1"/>
    </source>
</evidence>
<dbReference type="GO" id="GO:0033014">
    <property type="term" value="P:tetrapyrrole biosynthetic process"/>
    <property type="evidence" value="ECO:0007669"/>
    <property type="project" value="InterPro"/>
</dbReference>
<dbReference type="Proteomes" id="UP000199373">
    <property type="component" value="Unassembled WGS sequence"/>
</dbReference>
<dbReference type="EMBL" id="FOIQ01000002">
    <property type="protein sequence ID" value="SEV98890.1"/>
    <property type="molecule type" value="Genomic_DNA"/>
</dbReference>